<name>A0A6L2KPY1_TANCI</name>
<gene>
    <name evidence="1" type="ORF">Tci_021922</name>
</gene>
<reference evidence="1" key="1">
    <citation type="journal article" date="2019" name="Sci. Rep.">
        <title>Draft genome of Tanacetum cinerariifolium, the natural source of mosquito coil.</title>
        <authorList>
            <person name="Yamashiro T."/>
            <person name="Shiraishi A."/>
            <person name="Satake H."/>
            <person name="Nakayama K."/>
        </authorList>
    </citation>
    <scope>NUCLEOTIDE SEQUENCE</scope>
</reference>
<evidence type="ECO:0000313" key="1">
    <source>
        <dbReference type="EMBL" id="GEU49944.1"/>
    </source>
</evidence>
<comment type="caution">
    <text evidence="1">The sequence shown here is derived from an EMBL/GenBank/DDBJ whole genome shotgun (WGS) entry which is preliminary data.</text>
</comment>
<organism evidence="1">
    <name type="scientific">Tanacetum cinerariifolium</name>
    <name type="common">Dalmatian daisy</name>
    <name type="synonym">Chrysanthemum cinerariifolium</name>
    <dbReference type="NCBI Taxonomy" id="118510"/>
    <lineage>
        <taxon>Eukaryota</taxon>
        <taxon>Viridiplantae</taxon>
        <taxon>Streptophyta</taxon>
        <taxon>Embryophyta</taxon>
        <taxon>Tracheophyta</taxon>
        <taxon>Spermatophyta</taxon>
        <taxon>Magnoliopsida</taxon>
        <taxon>eudicotyledons</taxon>
        <taxon>Gunneridae</taxon>
        <taxon>Pentapetalae</taxon>
        <taxon>asterids</taxon>
        <taxon>campanulids</taxon>
        <taxon>Asterales</taxon>
        <taxon>Asteraceae</taxon>
        <taxon>Asteroideae</taxon>
        <taxon>Anthemideae</taxon>
        <taxon>Anthemidinae</taxon>
        <taxon>Tanacetum</taxon>
    </lineage>
</organism>
<dbReference type="AlphaFoldDB" id="A0A6L2KPY1"/>
<dbReference type="EMBL" id="BKCJ010002641">
    <property type="protein sequence ID" value="GEU49944.1"/>
    <property type="molecule type" value="Genomic_DNA"/>
</dbReference>
<protein>
    <submittedName>
        <fullName evidence="1">Uncharacterized protein</fullName>
    </submittedName>
</protein>
<accession>A0A6L2KPY1</accession>
<sequence length="132" mass="14303">MNELTESADALKKYVQNFQVDFSNDILDIPNKLNEFTKVLSALTTKIEKLEDFKPELANKLLHLPGDLEDKGVASIATSSSYSGTISKHLFSSAVSSSATLACSYSASLCFLALFCSRSYPVLLELPSVTSA</sequence>
<proteinExistence type="predicted"/>